<name>A0A1G5PL16_9GAMM</name>
<dbReference type="InterPro" id="IPR000073">
    <property type="entry name" value="AB_hydrolase_1"/>
</dbReference>
<dbReference type="RefSeq" id="WP_092991953.1">
    <property type="nucleotide sequence ID" value="NZ_FMWD01000001.1"/>
</dbReference>
<dbReference type="InterPro" id="IPR029058">
    <property type="entry name" value="AB_hydrolase_fold"/>
</dbReference>
<dbReference type="GO" id="GO:0016787">
    <property type="term" value="F:hydrolase activity"/>
    <property type="evidence" value="ECO:0007669"/>
    <property type="project" value="UniProtKB-KW"/>
</dbReference>
<dbReference type="OrthoDB" id="556502at2"/>
<protein>
    <submittedName>
        <fullName evidence="2">Alpha/beta hydrolase family protein</fullName>
    </submittedName>
</protein>
<reference evidence="2 3" key="1">
    <citation type="submission" date="2016-10" db="EMBL/GenBank/DDBJ databases">
        <authorList>
            <person name="de Groot N.N."/>
        </authorList>
    </citation>
    <scope>NUCLEOTIDE SEQUENCE [LARGE SCALE GENOMIC DNA]</scope>
    <source>
        <strain evidence="2 3">HLD2</strain>
    </source>
</reference>
<organism evidence="2 3">
    <name type="scientific">Thiohalomonas denitrificans</name>
    <dbReference type="NCBI Taxonomy" id="415747"/>
    <lineage>
        <taxon>Bacteria</taxon>
        <taxon>Pseudomonadati</taxon>
        <taxon>Pseudomonadota</taxon>
        <taxon>Gammaproteobacteria</taxon>
        <taxon>Thiohalomonadales</taxon>
        <taxon>Thiohalomonadaceae</taxon>
        <taxon>Thiohalomonas</taxon>
    </lineage>
</organism>
<keyword evidence="3" id="KW-1185">Reference proteome</keyword>
<dbReference type="SUPFAM" id="SSF53474">
    <property type="entry name" value="alpha/beta-Hydrolases"/>
    <property type="match status" value="1"/>
</dbReference>
<dbReference type="STRING" id="415747.SAMN03097708_00349"/>
<dbReference type="AlphaFoldDB" id="A0A1G5PL16"/>
<sequence>MKESVVLVHGLWMTGAEMALLRRRLSRCGYRTYQFRYRSLRRDLSANAHRLHRFLATVPGDTVHLVGHSLGGLVIRKLFQQFPQQRPGRIVTLGTPHNASAVARYLRRFRAGRVLLGRSAQALCSELTPWEGVRELGVIAGTLALGMGRFLVRLPSNDGVVAVEETSLENATDRIDLPVSHMGLIVAASVAAETCHFLQHGRFSRNQSRIS</sequence>
<dbReference type="PANTHER" id="PTHR37946:SF1">
    <property type="entry name" value="SLL1969 PROTEIN"/>
    <property type="match status" value="1"/>
</dbReference>
<dbReference type="EMBL" id="FMWD01000001">
    <property type="protein sequence ID" value="SCZ50148.1"/>
    <property type="molecule type" value="Genomic_DNA"/>
</dbReference>
<gene>
    <name evidence="2" type="ORF">SAMN03097708_00349</name>
</gene>
<proteinExistence type="predicted"/>
<evidence type="ECO:0000313" key="2">
    <source>
        <dbReference type="EMBL" id="SCZ50148.1"/>
    </source>
</evidence>
<dbReference type="Proteomes" id="UP000199648">
    <property type="component" value="Unassembled WGS sequence"/>
</dbReference>
<evidence type="ECO:0000313" key="3">
    <source>
        <dbReference type="Proteomes" id="UP000199648"/>
    </source>
</evidence>
<keyword evidence="2" id="KW-0378">Hydrolase</keyword>
<accession>A0A1G5PL16</accession>
<feature type="domain" description="AB hydrolase-1" evidence="1">
    <location>
        <begin position="5"/>
        <end position="112"/>
    </location>
</feature>
<dbReference type="Gene3D" id="3.40.50.1820">
    <property type="entry name" value="alpha/beta hydrolase"/>
    <property type="match status" value="1"/>
</dbReference>
<dbReference type="PANTHER" id="PTHR37946">
    <property type="entry name" value="SLL1969 PROTEIN"/>
    <property type="match status" value="1"/>
</dbReference>
<dbReference type="Pfam" id="PF12697">
    <property type="entry name" value="Abhydrolase_6"/>
    <property type="match status" value="1"/>
</dbReference>
<evidence type="ECO:0000259" key="1">
    <source>
        <dbReference type="Pfam" id="PF12697"/>
    </source>
</evidence>